<dbReference type="Gene3D" id="1.25.40.20">
    <property type="entry name" value="Ankyrin repeat-containing domain"/>
    <property type="match status" value="1"/>
</dbReference>
<reference evidence="2" key="1">
    <citation type="submission" date="2014-05" db="EMBL/GenBank/DDBJ databases">
        <title>The transcriptome of the halophilic microalga Tetraselmis sp. GSL018 isolated from the Great Salt Lake, Utah.</title>
        <authorList>
            <person name="Jinkerson R.E."/>
            <person name="D'Adamo S."/>
            <person name="Posewitz M.C."/>
        </authorList>
    </citation>
    <scope>NUCLEOTIDE SEQUENCE</scope>
    <source>
        <strain evidence="2">GSL018</strain>
    </source>
</reference>
<organism evidence="2">
    <name type="scientific">Tetraselmis sp. GSL018</name>
    <dbReference type="NCBI Taxonomy" id="582737"/>
    <lineage>
        <taxon>Eukaryota</taxon>
        <taxon>Viridiplantae</taxon>
        <taxon>Chlorophyta</taxon>
        <taxon>core chlorophytes</taxon>
        <taxon>Chlorodendrophyceae</taxon>
        <taxon>Chlorodendrales</taxon>
        <taxon>Chlorodendraceae</taxon>
        <taxon>Tetraselmis</taxon>
    </lineage>
</organism>
<evidence type="ECO:0000313" key="2">
    <source>
        <dbReference type="EMBL" id="JAC73302.1"/>
    </source>
</evidence>
<gene>
    <name evidence="2" type="ORF">TSPGSL018_29207</name>
</gene>
<feature type="non-terminal residue" evidence="2">
    <location>
        <position position="1"/>
    </location>
</feature>
<feature type="region of interest" description="Disordered" evidence="1">
    <location>
        <begin position="51"/>
        <end position="77"/>
    </location>
</feature>
<dbReference type="AlphaFoldDB" id="A0A061RK34"/>
<protein>
    <submittedName>
        <fullName evidence="2">Uncharacterized protein</fullName>
    </submittedName>
</protein>
<proteinExistence type="predicted"/>
<dbReference type="InterPro" id="IPR036770">
    <property type="entry name" value="Ankyrin_rpt-contain_sf"/>
</dbReference>
<sequence>KEGLFPLALAAKENNVEMLREIVSYQRQMAWKFGSVVCYSLPLKDIDTVCDPEKASDGHSQNRGHGHGCSTTEDSKKKQRTIPVLKILVEMGNAELINLSYVNDMLQTK</sequence>
<dbReference type="EMBL" id="GBEZ01012599">
    <property type="protein sequence ID" value="JAC73302.1"/>
    <property type="molecule type" value="Transcribed_RNA"/>
</dbReference>
<accession>A0A061RK34</accession>
<evidence type="ECO:0000256" key="1">
    <source>
        <dbReference type="SAM" id="MobiDB-lite"/>
    </source>
</evidence>
<feature type="non-terminal residue" evidence="2">
    <location>
        <position position="109"/>
    </location>
</feature>
<name>A0A061RK34_9CHLO</name>